<keyword evidence="3" id="KW-0808">Transferase</keyword>
<dbReference type="PANTHER" id="PTHR42878">
    <property type="entry name" value="TWO-COMPONENT HISTIDINE KINASE"/>
    <property type="match status" value="1"/>
</dbReference>
<gene>
    <name evidence="6" type="ORF">KAK11_01545</name>
</gene>
<dbReference type="InterPro" id="IPR005467">
    <property type="entry name" value="His_kinase_dom"/>
</dbReference>
<dbReference type="EC" id="2.7.13.3" evidence="2"/>
<evidence type="ECO:0000313" key="6">
    <source>
        <dbReference type="EMBL" id="MBQ0933993.1"/>
    </source>
</evidence>
<evidence type="ECO:0000259" key="5">
    <source>
        <dbReference type="PROSITE" id="PS50109"/>
    </source>
</evidence>
<dbReference type="PANTHER" id="PTHR42878:SF14">
    <property type="entry name" value="OSMOLARITY TWO-COMPONENT SYSTEM PROTEIN SSK1"/>
    <property type="match status" value="1"/>
</dbReference>
<dbReference type="GO" id="GO:0016301">
    <property type="term" value="F:kinase activity"/>
    <property type="evidence" value="ECO:0007669"/>
    <property type="project" value="UniProtKB-KW"/>
</dbReference>
<comment type="catalytic activity">
    <reaction evidence="1">
        <text>ATP + protein L-histidine = ADP + protein N-phospho-L-histidine.</text>
        <dbReference type="EC" id="2.7.13.3"/>
    </reaction>
</comment>
<keyword evidence="4 6" id="KW-0418">Kinase</keyword>
<dbReference type="Gene3D" id="3.30.565.10">
    <property type="entry name" value="Histidine kinase-like ATPase, C-terminal domain"/>
    <property type="match status" value="1"/>
</dbReference>
<dbReference type="InterPro" id="IPR050351">
    <property type="entry name" value="BphY/WalK/GraS-like"/>
</dbReference>
<dbReference type="SUPFAM" id="SSF55874">
    <property type="entry name" value="ATPase domain of HSP90 chaperone/DNA topoisomerase II/histidine kinase"/>
    <property type="match status" value="1"/>
</dbReference>
<dbReference type="PROSITE" id="PS50109">
    <property type="entry name" value="HIS_KIN"/>
    <property type="match status" value="1"/>
</dbReference>
<dbReference type="Proteomes" id="UP000672097">
    <property type="component" value="Unassembled WGS sequence"/>
</dbReference>
<keyword evidence="7" id="KW-1185">Reference proteome</keyword>
<evidence type="ECO:0000313" key="7">
    <source>
        <dbReference type="Proteomes" id="UP000672097"/>
    </source>
</evidence>
<feature type="domain" description="Histidine kinase" evidence="5">
    <location>
        <begin position="116"/>
        <end position="333"/>
    </location>
</feature>
<dbReference type="RefSeq" id="WP_210805457.1">
    <property type="nucleotide sequence ID" value="NZ_JAGQDG010000001.1"/>
</dbReference>
<organism evidence="6 7">
    <name type="scientific">Ideonella paludis</name>
    <dbReference type="NCBI Taxonomy" id="1233411"/>
    <lineage>
        <taxon>Bacteria</taxon>
        <taxon>Pseudomonadati</taxon>
        <taxon>Pseudomonadota</taxon>
        <taxon>Betaproteobacteria</taxon>
        <taxon>Burkholderiales</taxon>
        <taxon>Sphaerotilaceae</taxon>
        <taxon>Ideonella</taxon>
    </lineage>
</organism>
<dbReference type="InterPro" id="IPR036890">
    <property type="entry name" value="HATPase_C_sf"/>
</dbReference>
<evidence type="ECO:0000256" key="4">
    <source>
        <dbReference type="ARBA" id="ARBA00022777"/>
    </source>
</evidence>
<protein>
    <recommendedName>
        <fullName evidence="2">histidine kinase</fullName>
        <ecNumber evidence="2">2.7.13.3</ecNumber>
    </recommendedName>
</protein>
<dbReference type="EMBL" id="JAGQDG010000001">
    <property type="protein sequence ID" value="MBQ0933993.1"/>
    <property type="molecule type" value="Genomic_DNA"/>
</dbReference>
<evidence type="ECO:0000256" key="2">
    <source>
        <dbReference type="ARBA" id="ARBA00012438"/>
    </source>
</evidence>
<reference evidence="6 7" key="1">
    <citation type="submission" date="2021-04" db="EMBL/GenBank/DDBJ databases">
        <title>The genome sequence of type strain Ideonella paludis KCTC 32238.</title>
        <authorList>
            <person name="Liu Y."/>
        </authorList>
    </citation>
    <scope>NUCLEOTIDE SEQUENCE [LARGE SCALE GENOMIC DNA]</scope>
    <source>
        <strain evidence="6 7">KCTC 32238</strain>
    </source>
</reference>
<comment type="caution">
    <text evidence="6">The sequence shown here is derived from an EMBL/GenBank/DDBJ whole genome shotgun (WGS) entry which is preliminary data.</text>
</comment>
<accession>A0ABS5DS64</accession>
<evidence type="ECO:0000256" key="3">
    <source>
        <dbReference type="ARBA" id="ARBA00022679"/>
    </source>
</evidence>
<evidence type="ECO:0000256" key="1">
    <source>
        <dbReference type="ARBA" id="ARBA00000085"/>
    </source>
</evidence>
<name>A0ABS5DS64_9BURK</name>
<sequence length="372" mass="40070">MHATLDELLEHSQHGLLWVGQDGTIRHINSQGGQRTGLALGRKLFDPDLKRALVEVITSRTPKVVKAIGAAPRPGAAPAELNCRVLPGLAKDDAFVVVQAEGADSGGVAFDNLMQVIRTDLRDPLRQAQQALAGALRTGVANDMKVAGEHVDSLIKLVEKLVDLAAVWRSDALMSADRIELWPLLQQCWAEVEPLAQQRSVTARLQVEGELKDLAVLYGSEQWLKRVFTECLEMAVRGVPAGGALEIEHRQMGARAIIMLRDVGVFSQEEVKGVALTGGAPAQAAGTETPKRPVGEAIGLQLAEHIISLHGGQLREEDEGGLHTFVIDLPTGAPHQFDSSQLDIAQAQQYAKDLAALMARARDRKAQANKPA</sequence>
<proteinExistence type="predicted"/>